<reference evidence="2" key="1">
    <citation type="submission" date="2020-05" db="EMBL/GenBank/DDBJ databases">
        <title>Phylogenomic resolution of chytrid fungi.</title>
        <authorList>
            <person name="Stajich J.E."/>
            <person name="Amses K."/>
            <person name="Simmons R."/>
            <person name="Seto K."/>
            <person name="Myers J."/>
            <person name="Bonds A."/>
            <person name="Quandt C.A."/>
            <person name="Barry K."/>
            <person name="Liu P."/>
            <person name="Grigoriev I."/>
            <person name="Longcore J.E."/>
            <person name="James T.Y."/>
        </authorList>
    </citation>
    <scope>NUCLEOTIDE SEQUENCE</scope>
    <source>
        <strain evidence="2">JEL0476</strain>
    </source>
</reference>
<dbReference type="AlphaFoldDB" id="A0AAD5XSV2"/>
<dbReference type="PANTHER" id="PTHR47219">
    <property type="entry name" value="RAB GTPASE-ACTIVATING PROTEIN 1-LIKE"/>
    <property type="match status" value="1"/>
</dbReference>
<dbReference type="EMBL" id="JADGJW010001036">
    <property type="protein sequence ID" value="KAJ3207734.1"/>
    <property type="molecule type" value="Genomic_DNA"/>
</dbReference>
<dbReference type="Gene3D" id="1.10.10.750">
    <property type="entry name" value="Ypt/Rab-GAP domain of gyp1p, domain 1"/>
    <property type="match status" value="1"/>
</dbReference>
<feature type="non-terminal residue" evidence="2">
    <location>
        <position position="1"/>
    </location>
</feature>
<dbReference type="Proteomes" id="UP001211065">
    <property type="component" value="Unassembled WGS sequence"/>
</dbReference>
<dbReference type="Gene3D" id="1.10.8.270">
    <property type="entry name" value="putative rabgap domain of human tbc1 domain family member 14 like domains"/>
    <property type="match status" value="1"/>
</dbReference>
<dbReference type="InterPro" id="IPR035969">
    <property type="entry name" value="Rab-GAP_TBC_sf"/>
</dbReference>
<dbReference type="InterPro" id="IPR050302">
    <property type="entry name" value="Rab_GAP_TBC_domain"/>
</dbReference>
<dbReference type="SUPFAM" id="SSF47923">
    <property type="entry name" value="Ypt/Rab-GAP domain of gyp1p"/>
    <property type="match status" value="2"/>
</dbReference>
<evidence type="ECO:0000313" key="3">
    <source>
        <dbReference type="Proteomes" id="UP001211065"/>
    </source>
</evidence>
<name>A0AAD5XSV2_9FUNG</name>
<dbReference type="GO" id="GO:0031267">
    <property type="term" value="F:small GTPase binding"/>
    <property type="evidence" value="ECO:0007669"/>
    <property type="project" value="TreeGrafter"/>
</dbReference>
<dbReference type="InterPro" id="IPR000195">
    <property type="entry name" value="Rab-GAP-TBC_dom"/>
</dbReference>
<dbReference type="GO" id="GO:0005096">
    <property type="term" value="F:GTPase activator activity"/>
    <property type="evidence" value="ECO:0007669"/>
    <property type="project" value="TreeGrafter"/>
</dbReference>
<feature type="domain" description="Rab-GAP TBC" evidence="1">
    <location>
        <begin position="54"/>
        <end position="327"/>
    </location>
</feature>
<organism evidence="2 3">
    <name type="scientific">Clydaea vesicula</name>
    <dbReference type="NCBI Taxonomy" id="447962"/>
    <lineage>
        <taxon>Eukaryota</taxon>
        <taxon>Fungi</taxon>
        <taxon>Fungi incertae sedis</taxon>
        <taxon>Chytridiomycota</taxon>
        <taxon>Chytridiomycota incertae sedis</taxon>
        <taxon>Chytridiomycetes</taxon>
        <taxon>Lobulomycetales</taxon>
        <taxon>Lobulomycetaceae</taxon>
        <taxon>Clydaea</taxon>
    </lineage>
</organism>
<dbReference type="Pfam" id="PF00566">
    <property type="entry name" value="RabGAP-TBC"/>
    <property type="match status" value="1"/>
</dbReference>
<keyword evidence="3" id="KW-1185">Reference proteome</keyword>
<evidence type="ECO:0000313" key="2">
    <source>
        <dbReference type="EMBL" id="KAJ3207734.1"/>
    </source>
</evidence>
<proteinExistence type="predicted"/>
<gene>
    <name evidence="2" type="ORF">HK099_000206</name>
</gene>
<comment type="caution">
    <text evidence="2">The sequence shown here is derived from an EMBL/GenBank/DDBJ whole genome shotgun (WGS) entry which is preliminary data.</text>
</comment>
<dbReference type="SMART" id="SM00164">
    <property type="entry name" value="TBC"/>
    <property type="match status" value="1"/>
</dbReference>
<accession>A0AAD5XSV2</accession>
<evidence type="ECO:0000259" key="1">
    <source>
        <dbReference type="PROSITE" id="PS50086"/>
    </source>
</evidence>
<dbReference type="PANTHER" id="PTHR47219:SF20">
    <property type="entry name" value="TBC1 DOMAIN FAMILY MEMBER 2B"/>
    <property type="match status" value="1"/>
</dbReference>
<dbReference type="PROSITE" id="PS50086">
    <property type="entry name" value="TBC_RABGAP"/>
    <property type="match status" value="1"/>
</dbReference>
<sequence>MEDYGFLKSEEQKSYDFHYLEIMKRRLKKWDKLLEKSEVLPPKSEKLKRYIRKGIPPSLRKECWFHYSGAERFMEENDGLFDILQFRELQDIQAGYSRNDNKIFQHIEVLDRDVFRTFPDNSKFKRRNFPDSEEISSNSSTATLVNFDKFELEGESYYIQSLRKILVCFAYYSWPHPNPNRQLPKSCTYQIGYCQSLNFIVGLLLLIYSDNTIYETDENCRYEIEKRVFFTLVVIIEELLPKEVYGVNLEGTQLTQDVLWKWLFNIRGSRFGVEKTAQWIRSLENRKSDSSMPPLDLITGHWFMTLYIGVLPFETTLRVWDCFLYQGEKVLMRVAITIFKLYQEQILSFPEPIQSWKFVKEIPKKLHDCHSFMNIVFKPRYPIKPTEGSLENFGSQINGRESFDSQDENLPMISNTKNLSIRRGVGNIPNK</sequence>
<protein>
    <recommendedName>
        <fullName evidence="1">Rab-GAP TBC domain-containing protein</fullName>
    </recommendedName>
</protein>
<dbReference type="Gene3D" id="1.10.472.80">
    <property type="entry name" value="Ypt/Rab-GAP domain of gyp1p, domain 3"/>
    <property type="match status" value="1"/>
</dbReference>